<organism evidence="1 2">
    <name type="scientific">Vairimorpha ceranae</name>
    <dbReference type="NCBI Taxonomy" id="40302"/>
    <lineage>
        <taxon>Eukaryota</taxon>
        <taxon>Fungi</taxon>
        <taxon>Fungi incertae sedis</taxon>
        <taxon>Microsporidia</taxon>
        <taxon>Nosematidae</taxon>
        <taxon>Vairimorpha</taxon>
    </lineage>
</organism>
<dbReference type="OrthoDB" id="10657459at2759"/>
<dbReference type="AlphaFoldDB" id="A0A0F9WHQ1"/>
<accession>A0A0F9WHQ1</accession>
<dbReference type="OMA" id="YIACKER"/>
<dbReference type="VEuPathDB" id="MicrosporidiaDB:AAJ76_600034035"/>
<dbReference type="Proteomes" id="UP000034350">
    <property type="component" value="Unassembled WGS sequence"/>
</dbReference>
<dbReference type="RefSeq" id="XP_024331877.1">
    <property type="nucleotide sequence ID" value="XM_024476093.1"/>
</dbReference>
<proteinExistence type="predicted"/>
<sequence length="675" mass="80160">MKFFNTGYFVTEKYSDKELYTLLKSTDTEDNIQGLRYVLCKVQEGYDFSGDFDIIIKLIDTTNTKLKILTNEYFKYYFRNNIDEERKLLLVNTFLKDFGDMSDCIIGYIVELSNTTLIHTYMPYLIKYIQKCSNYKQLCHIAYTCDKKYGTELSIKVPTKWEDSDYLTLISLTDLTMPDNIIDYNIYNTPNLIPIVRKIFYNGSDLDSDVIKILLKKNNITLFYYIFKIIVSKYPELLQDAYNQSLIHMSTSYEYLYHLLILHEDIIDRVKYTNRTYSIFFSDPDYIKIQKIKILFKNIDEISIKEIRRHKFLEIINLSIKYNCTLFEDVFYENEIDDTIRALYIACKERRLAYVIQKYLISILNRRVEMKENILRMFVYLCSIYFDSDILPKITANFNTILSYYINLYKRGILKQPELVASLQKYSKQHKDKLKIILELIKSDINSITQFTDKISITEEPKIKIDLYNNLLDCKPYSQNNTDIFENKKVSSLTTDLETNIKKVSIKNNEILHNYILYRDTKKENNVFIDHKSIKGVVYILNNILLLNIDILEQDINIKCIVDKQTTNILLSKESKVELCDVSSVSFVKLYLCNEVYNISIKSKISKNIVSKEEWNKEFNKLNKYKLVENFMMMDEVHKVDEERFSFCVYDKKVYGRIYNNQIILKSSEDVLKEL</sequence>
<evidence type="ECO:0000313" key="1">
    <source>
        <dbReference type="EMBL" id="KKO76135.1"/>
    </source>
</evidence>
<gene>
    <name evidence="1" type="ORF">AAJ76_600034035</name>
</gene>
<reference evidence="1 2" key="1">
    <citation type="journal article" date="2015" name="Environ. Microbiol.">
        <title>Genome analyses suggest the presence of polyploidy and recent human-driven expansions in eight global populations of the honeybee pathogen Nosema ceranae.</title>
        <authorList>
            <person name="Pelin A."/>
            <person name="Selman M."/>
            <person name="Aris-Brosou S."/>
            <person name="Farinelli L."/>
            <person name="Corradi N."/>
        </authorList>
    </citation>
    <scope>NUCLEOTIDE SEQUENCE [LARGE SCALE GENOMIC DNA]</scope>
    <source>
        <strain evidence="1 2">PA08 1199</strain>
    </source>
</reference>
<comment type="caution">
    <text evidence="1">The sequence shown here is derived from an EMBL/GenBank/DDBJ whole genome shotgun (WGS) entry which is preliminary data.</text>
</comment>
<dbReference type="EMBL" id="JPQZ01000006">
    <property type="protein sequence ID" value="KKO76135.1"/>
    <property type="molecule type" value="Genomic_DNA"/>
</dbReference>
<evidence type="ECO:0000313" key="2">
    <source>
        <dbReference type="Proteomes" id="UP000034350"/>
    </source>
</evidence>
<dbReference type="VEuPathDB" id="MicrosporidiaDB:NCER_100372"/>
<protein>
    <submittedName>
        <fullName evidence="1">Vesicle coat complex subunit</fullName>
    </submittedName>
</protein>
<dbReference type="VEuPathDB" id="MicrosporidiaDB:G9O61_00g018170"/>
<keyword evidence="2" id="KW-1185">Reference proteome</keyword>
<dbReference type="GeneID" id="36321043"/>
<name>A0A0F9WHQ1_9MICR</name>